<reference evidence="2" key="1">
    <citation type="journal article" date="2020" name="Genome Biol.">
        <title>Gamete binning: chromosome-level and haplotype-resolved genome assembly enabled by high-throughput single-cell sequencing of gamete genomes.</title>
        <authorList>
            <person name="Campoy J.A."/>
            <person name="Sun H."/>
            <person name="Goel M."/>
            <person name="Jiao W.-B."/>
            <person name="Folz-Donahue K."/>
            <person name="Wang N."/>
            <person name="Rubio M."/>
            <person name="Liu C."/>
            <person name="Kukat C."/>
            <person name="Ruiz D."/>
            <person name="Huettel B."/>
            <person name="Schneeberger K."/>
        </authorList>
    </citation>
    <scope>NUCLEOTIDE SEQUENCE [LARGE SCALE GENOMIC DNA]</scope>
    <source>
        <strain evidence="2">cv. Rojo Pasion</strain>
    </source>
</reference>
<name>A0A6J5Y024_PRUAR</name>
<organism evidence="1 2">
    <name type="scientific">Prunus armeniaca</name>
    <name type="common">Apricot</name>
    <name type="synonym">Armeniaca vulgaris</name>
    <dbReference type="NCBI Taxonomy" id="36596"/>
    <lineage>
        <taxon>Eukaryota</taxon>
        <taxon>Viridiplantae</taxon>
        <taxon>Streptophyta</taxon>
        <taxon>Embryophyta</taxon>
        <taxon>Tracheophyta</taxon>
        <taxon>Spermatophyta</taxon>
        <taxon>Magnoliopsida</taxon>
        <taxon>eudicotyledons</taxon>
        <taxon>Gunneridae</taxon>
        <taxon>Pentapetalae</taxon>
        <taxon>rosids</taxon>
        <taxon>fabids</taxon>
        <taxon>Rosales</taxon>
        <taxon>Rosaceae</taxon>
        <taxon>Amygdaloideae</taxon>
        <taxon>Amygdaleae</taxon>
        <taxon>Prunus</taxon>
    </lineage>
</organism>
<keyword evidence="2" id="KW-1185">Reference proteome</keyword>
<dbReference type="Proteomes" id="UP000507245">
    <property type="component" value="Unassembled WGS sequence"/>
</dbReference>
<accession>A0A6J5Y024</accession>
<evidence type="ECO:0000313" key="1">
    <source>
        <dbReference type="EMBL" id="CAB4317893.1"/>
    </source>
</evidence>
<proteinExistence type="predicted"/>
<sequence length="66" mass="7414">MVRAIPPEFGSYLPPRDTRSCVLKKDNAIETTTPWMFKPAFGDLESEEGSGVKYIKSLGFPTRTTF</sequence>
<protein>
    <submittedName>
        <fullName evidence="1">Uncharacterized protein</fullName>
    </submittedName>
</protein>
<dbReference type="EMBL" id="CAEKKB010000007">
    <property type="protein sequence ID" value="CAB4317893.1"/>
    <property type="molecule type" value="Genomic_DNA"/>
</dbReference>
<dbReference type="AlphaFoldDB" id="A0A6J5Y024"/>
<evidence type="ECO:0000313" key="2">
    <source>
        <dbReference type="Proteomes" id="UP000507245"/>
    </source>
</evidence>
<gene>
    <name evidence="1" type="ORF">ORAREDHAP_LOCUS44846</name>
</gene>